<evidence type="ECO:0000313" key="1">
    <source>
        <dbReference type="EMBL" id="HJE19854.1"/>
    </source>
</evidence>
<name>A0A921DXB9_9STAP</name>
<dbReference type="Proteomes" id="UP000763505">
    <property type="component" value="Unassembled WGS sequence"/>
</dbReference>
<comment type="caution">
    <text evidence="1">The sequence shown here is derived from an EMBL/GenBank/DDBJ whole genome shotgun (WGS) entry which is preliminary data.</text>
</comment>
<dbReference type="AlphaFoldDB" id="A0A921DXB9"/>
<dbReference type="EMBL" id="DYYI01000066">
    <property type="protein sequence ID" value="HJE19854.1"/>
    <property type="molecule type" value="Genomic_DNA"/>
</dbReference>
<protein>
    <submittedName>
        <fullName evidence="1">Uncharacterized protein</fullName>
    </submittedName>
</protein>
<evidence type="ECO:0000313" key="2">
    <source>
        <dbReference type="Proteomes" id="UP000763505"/>
    </source>
</evidence>
<sequence>MMEYKYIRELYDKLDYWRAYTPNSMASNMYKVSSIRSLEREIALEIEVDKYRKYLLEKEKWSDK</sequence>
<reference evidence="1" key="1">
    <citation type="journal article" date="2021" name="PeerJ">
        <title>Extensive microbial diversity within the chicken gut microbiome revealed by metagenomics and culture.</title>
        <authorList>
            <person name="Gilroy R."/>
            <person name="Ravi A."/>
            <person name="Getino M."/>
            <person name="Pursley I."/>
            <person name="Horton D.L."/>
            <person name="Alikhan N.F."/>
            <person name="Baker D."/>
            <person name="Gharbi K."/>
            <person name="Hall N."/>
            <person name="Watson M."/>
            <person name="Adriaenssens E.M."/>
            <person name="Foster-Nyarko E."/>
            <person name="Jarju S."/>
            <person name="Secka A."/>
            <person name="Antonio M."/>
            <person name="Oren A."/>
            <person name="Chaudhuri R.R."/>
            <person name="La Ragione R."/>
            <person name="Hildebrand F."/>
            <person name="Pallen M.J."/>
        </authorList>
    </citation>
    <scope>NUCLEOTIDE SEQUENCE</scope>
    <source>
        <strain evidence="1">6019</strain>
    </source>
</reference>
<organism evidence="1 2">
    <name type="scientific">Aliicoccus persicus</name>
    <dbReference type="NCBI Taxonomy" id="930138"/>
    <lineage>
        <taxon>Bacteria</taxon>
        <taxon>Bacillati</taxon>
        <taxon>Bacillota</taxon>
        <taxon>Bacilli</taxon>
        <taxon>Bacillales</taxon>
        <taxon>Staphylococcaceae</taxon>
        <taxon>Aliicoccus</taxon>
    </lineage>
</organism>
<accession>A0A921DXB9</accession>
<reference evidence="1" key="2">
    <citation type="submission" date="2021-09" db="EMBL/GenBank/DDBJ databases">
        <authorList>
            <person name="Gilroy R."/>
        </authorList>
    </citation>
    <scope>NUCLEOTIDE SEQUENCE</scope>
    <source>
        <strain evidence="1">6019</strain>
    </source>
</reference>
<proteinExistence type="predicted"/>
<gene>
    <name evidence="1" type="ORF">K8V35_05835</name>
</gene>